<protein>
    <submittedName>
        <fullName evidence="1">Adenylate kinase family enzyme</fullName>
    </submittedName>
</protein>
<comment type="caution">
    <text evidence="1">The sequence shown here is derived from an EMBL/GenBank/DDBJ whole genome shotgun (WGS) entry which is preliminary data.</text>
</comment>
<evidence type="ECO:0000313" key="1">
    <source>
        <dbReference type="EMBL" id="MDQ0178252.1"/>
    </source>
</evidence>
<keyword evidence="1" id="KW-0808">Transferase</keyword>
<proteinExistence type="predicted"/>
<organism evidence="1 2">
    <name type="scientific">Bacillus chungangensis</name>
    <dbReference type="NCBI Taxonomy" id="587633"/>
    <lineage>
        <taxon>Bacteria</taxon>
        <taxon>Bacillati</taxon>
        <taxon>Bacillota</taxon>
        <taxon>Bacilli</taxon>
        <taxon>Bacillales</taxon>
        <taxon>Bacillaceae</taxon>
        <taxon>Bacillus</taxon>
    </lineage>
</organism>
<gene>
    <name evidence="1" type="ORF">J2S08_004156</name>
</gene>
<dbReference type="PANTHER" id="PTHR37816:SF2">
    <property type="entry name" value="DNA TOPOLOGY MODULATION PROTEIN FLAR-RELATED PROTEIN"/>
    <property type="match status" value="1"/>
</dbReference>
<keyword evidence="1" id="KW-0418">Kinase</keyword>
<dbReference type="Proteomes" id="UP001223586">
    <property type="component" value="Unassembled WGS sequence"/>
</dbReference>
<dbReference type="Gene3D" id="3.40.50.300">
    <property type="entry name" value="P-loop containing nucleotide triphosphate hydrolases"/>
    <property type="match status" value="1"/>
</dbReference>
<dbReference type="PANTHER" id="PTHR37816">
    <property type="entry name" value="YALI0E33011P"/>
    <property type="match status" value="1"/>
</dbReference>
<reference evidence="1 2" key="1">
    <citation type="submission" date="2023-07" db="EMBL/GenBank/DDBJ databases">
        <title>Genomic Encyclopedia of Type Strains, Phase IV (KMG-IV): sequencing the most valuable type-strain genomes for metagenomic binning, comparative biology and taxonomic classification.</title>
        <authorList>
            <person name="Goeker M."/>
        </authorList>
    </citation>
    <scope>NUCLEOTIDE SEQUENCE [LARGE SCALE GENOMIC DNA]</scope>
    <source>
        <strain evidence="1 2">DSM 23837</strain>
    </source>
</reference>
<dbReference type="InterPro" id="IPR052922">
    <property type="entry name" value="Cytidylate_Kinase-2"/>
</dbReference>
<dbReference type="SUPFAM" id="SSF52540">
    <property type="entry name" value="P-loop containing nucleoside triphosphate hydrolases"/>
    <property type="match status" value="1"/>
</dbReference>
<sequence>MVKIHIIGGPGSGKSYIAQKISEHLQINCYDLDQLFWDNRTTHYGIKNAPEKRDQQLQQIVHQESWIIEGVYYSWLQESFKQSDYIFILTPNVYLRDWRIIKRFMLRKMRLLPTQKKESFRSFIELIKWNHQFDHHHLRKALEFLTPFSHKISIVKDNNDLLHFIQKK</sequence>
<dbReference type="EMBL" id="JAUSTT010000037">
    <property type="protein sequence ID" value="MDQ0178252.1"/>
    <property type="molecule type" value="Genomic_DNA"/>
</dbReference>
<keyword evidence="2" id="KW-1185">Reference proteome</keyword>
<dbReference type="InterPro" id="IPR027417">
    <property type="entry name" value="P-loop_NTPase"/>
</dbReference>
<dbReference type="GO" id="GO:0016301">
    <property type="term" value="F:kinase activity"/>
    <property type="evidence" value="ECO:0007669"/>
    <property type="project" value="UniProtKB-KW"/>
</dbReference>
<accession>A0ABT9WY78</accession>
<name>A0ABT9WY78_9BACI</name>
<evidence type="ECO:0000313" key="2">
    <source>
        <dbReference type="Proteomes" id="UP001223586"/>
    </source>
</evidence>
<dbReference type="Pfam" id="PF13238">
    <property type="entry name" value="AAA_18"/>
    <property type="match status" value="1"/>
</dbReference>
<dbReference type="RefSeq" id="WP_307232907.1">
    <property type="nucleotide sequence ID" value="NZ_JAUSTT010000037.1"/>
</dbReference>